<dbReference type="InterPro" id="IPR001128">
    <property type="entry name" value="Cyt_P450"/>
</dbReference>
<keyword evidence="4 8" id="KW-0479">Metal-binding</keyword>
<dbReference type="GO" id="GO:0004497">
    <property type="term" value="F:monooxygenase activity"/>
    <property type="evidence" value="ECO:0007669"/>
    <property type="project" value="UniProtKB-KW"/>
</dbReference>
<name>A0A395SJ58_FUSSP</name>
<evidence type="ECO:0000313" key="10">
    <source>
        <dbReference type="EMBL" id="RGP72484.1"/>
    </source>
</evidence>
<dbReference type="PRINTS" id="PR00385">
    <property type="entry name" value="P450"/>
</dbReference>
<dbReference type="Gene3D" id="1.10.630.10">
    <property type="entry name" value="Cytochrome P450"/>
    <property type="match status" value="1"/>
</dbReference>
<evidence type="ECO:0000256" key="4">
    <source>
        <dbReference type="ARBA" id="ARBA00022723"/>
    </source>
</evidence>
<proteinExistence type="inferred from homology"/>
<dbReference type="CDD" id="cd11060">
    <property type="entry name" value="CYP57A1-like"/>
    <property type="match status" value="1"/>
</dbReference>
<evidence type="ECO:0000256" key="5">
    <source>
        <dbReference type="ARBA" id="ARBA00023002"/>
    </source>
</evidence>
<dbReference type="STRING" id="5514.A0A395SJ58"/>
<comment type="similarity">
    <text evidence="2">Belongs to the cytochrome P450 family.</text>
</comment>
<gene>
    <name evidence="10" type="ORF">FSPOR_2695</name>
</gene>
<evidence type="ECO:0000256" key="2">
    <source>
        <dbReference type="ARBA" id="ARBA00010617"/>
    </source>
</evidence>
<dbReference type="GO" id="GO:0005506">
    <property type="term" value="F:iron ion binding"/>
    <property type="evidence" value="ECO:0007669"/>
    <property type="project" value="InterPro"/>
</dbReference>
<feature type="binding site" description="axial binding residue" evidence="8">
    <location>
        <position position="472"/>
    </location>
    <ligand>
        <name>heme</name>
        <dbReference type="ChEBI" id="CHEBI:30413"/>
    </ligand>
    <ligandPart>
        <name>Fe</name>
        <dbReference type="ChEBI" id="CHEBI:18248"/>
    </ligandPart>
</feature>
<dbReference type="PANTHER" id="PTHR24305:SF77">
    <property type="entry name" value="CYTOCHROME P450 MONOOXYGENASE"/>
    <property type="match status" value="1"/>
</dbReference>
<dbReference type="EMBL" id="PXOF01000034">
    <property type="protein sequence ID" value="RGP72484.1"/>
    <property type="molecule type" value="Genomic_DNA"/>
</dbReference>
<organism evidence="10 11">
    <name type="scientific">Fusarium sporotrichioides</name>
    <dbReference type="NCBI Taxonomy" id="5514"/>
    <lineage>
        <taxon>Eukaryota</taxon>
        <taxon>Fungi</taxon>
        <taxon>Dikarya</taxon>
        <taxon>Ascomycota</taxon>
        <taxon>Pezizomycotina</taxon>
        <taxon>Sordariomycetes</taxon>
        <taxon>Hypocreomycetidae</taxon>
        <taxon>Hypocreales</taxon>
        <taxon>Nectriaceae</taxon>
        <taxon>Fusarium</taxon>
    </lineage>
</organism>
<dbReference type="GO" id="GO:0016705">
    <property type="term" value="F:oxidoreductase activity, acting on paired donors, with incorporation or reduction of molecular oxygen"/>
    <property type="evidence" value="ECO:0007669"/>
    <property type="project" value="InterPro"/>
</dbReference>
<dbReference type="Pfam" id="PF00067">
    <property type="entry name" value="p450"/>
    <property type="match status" value="2"/>
</dbReference>
<sequence>MDLPNLPALKTPGGIAAILLALIAFWYFTTVLIAWNRLRHIPGPWFAGFSYIWVGWTEHSGKQHQVFSGLEKKYGSLVRIGPEVLVTSDVEVVKRMSARKSTYRKSTWVDGVRLNPYNETMFMVRDPHEHDRVKARLAPAYSGRDTPHLEDAIDQQVNNLLALIRRQYLSDPASDDFRVMSLIDVSSYFALDVISKVALGTEFGCCASDSDPYNFYEAVAEHMPFMAVASDIPWIRAILYSPTFLKYFGPKETDPHGVGPLMKVTNDNVRAHYSQEQDEKKNILSSFKAHGLPEGDAQSEALFMFVAGSDTTAAAIRVTMFYIMSSPRVYQKLKKEIRKAINEGRASSPITLAQARELPYLQVSIPVYTFNQSVPELMNQKAVIYEGLRIRPVTTGQQAKEVPPGGDTINGYFIPEGTSIATNFSAILGSRELFGPDADIFRPERFIGLQDADLAEMRRNVEMNFGYGRWMCAGKPIALMELHKIYFELLRAFDFQLIEPLKPMTSESYALFRDHGLKVRVTVAEDME</sequence>
<keyword evidence="3 8" id="KW-0349">Heme</keyword>
<dbReference type="AlphaFoldDB" id="A0A395SJ58"/>
<dbReference type="GO" id="GO:0020037">
    <property type="term" value="F:heme binding"/>
    <property type="evidence" value="ECO:0007669"/>
    <property type="project" value="InterPro"/>
</dbReference>
<keyword evidence="7" id="KW-0503">Monooxygenase</keyword>
<dbReference type="InterPro" id="IPR050121">
    <property type="entry name" value="Cytochrome_P450_monoxygenase"/>
</dbReference>
<evidence type="ECO:0000256" key="7">
    <source>
        <dbReference type="ARBA" id="ARBA00023033"/>
    </source>
</evidence>
<keyword evidence="10" id="KW-0808">Transferase</keyword>
<dbReference type="Proteomes" id="UP000266152">
    <property type="component" value="Unassembled WGS sequence"/>
</dbReference>
<dbReference type="SUPFAM" id="SSF48264">
    <property type="entry name" value="Cytochrome P450"/>
    <property type="match status" value="1"/>
</dbReference>
<evidence type="ECO:0000256" key="8">
    <source>
        <dbReference type="PIRSR" id="PIRSR602401-1"/>
    </source>
</evidence>
<comment type="caution">
    <text evidence="10">The sequence shown here is derived from an EMBL/GenBank/DDBJ whole genome shotgun (WGS) entry which is preliminary data.</text>
</comment>
<reference evidence="10 11" key="1">
    <citation type="journal article" date="2018" name="PLoS Pathog.">
        <title>Evolution of structural diversity of trichothecenes, a family of toxins produced by plant pathogenic and entomopathogenic fungi.</title>
        <authorList>
            <person name="Proctor R.H."/>
            <person name="McCormick S.P."/>
            <person name="Kim H.S."/>
            <person name="Cardoza R.E."/>
            <person name="Stanley A.M."/>
            <person name="Lindo L."/>
            <person name="Kelly A."/>
            <person name="Brown D.W."/>
            <person name="Lee T."/>
            <person name="Vaughan M.M."/>
            <person name="Alexander N.J."/>
            <person name="Busman M."/>
            <person name="Gutierrez S."/>
        </authorList>
    </citation>
    <scope>NUCLEOTIDE SEQUENCE [LARGE SCALE GENOMIC DNA]</scope>
    <source>
        <strain evidence="10 11">NRRL 3299</strain>
    </source>
</reference>
<dbReference type="InterPro" id="IPR036396">
    <property type="entry name" value="Cyt_P450_sf"/>
</dbReference>
<dbReference type="GO" id="GO:0032259">
    <property type="term" value="P:methylation"/>
    <property type="evidence" value="ECO:0007669"/>
    <property type="project" value="UniProtKB-KW"/>
</dbReference>
<evidence type="ECO:0000256" key="3">
    <source>
        <dbReference type="ARBA" id="ARBA00022617"/>
    </source>
</evidence>
<keyword evidence="11" id="KW-1185">Reference proteome</keyword>
<feature type="transmembrane region" description="Helical" evidence="9">
    <location>
        <begin position="15"/>
        <end position="35"/>
    </location>
</feature>
<evidence type="ECO:0000256" key="9">
    <source>
        <dbReference type="SAM" id="Phobius"/>
    </source>
</evidence>
<keyword evidence="6 8" id="KW-0408">Iron</keyword>
<dbReference type="PANTHER" id="PTHR24305">
    <property type="entry name" value="CYTOCHROME P450"/>
    <property type="match status" value="1"/>
</dbReference>
<accession>A0A395SJ58</accession>
<evidence type="ECO:0000256" key="1">
    <source>
        <dbReference type="ARBA" id="ARBA00001971"/>
    </source>
</evidence>
<evidence type="ECO:0000256" key="6">
    <source>
        <dbReference type="ARBA" id="ARBA00023004"/>
    </source>
</evidence>
<keyword evidence="9" id="KW-0812">Transmembrane</keyword>
<protein>
    <submittedName>
        <fullName evidence="10">Pisatin demethylase</fullName>
    </submittedName>
</protein>
<keyword evidence="10" id="KW-0489">Methyltransferase</keyword>
<evidence type="ECO:0000313" key="11">
    <source>
        <dbReference type="Proteomes" id="UP000266152"/>
    </source>
</evidence>
<dbReference type="InterPro" id="IPR002401">
    <property type="entry name" value="Cyt_P450_E_grp-I"/>
</dbReference>
<comment type="cofactor">
    <cofactor evidence="1 8">
        <name>heme</name>
        <dbReference type="ChEBI" id="CHEBI:30413"/>
    </cofactor>
</comment>
<dbReference type="GO" id="GO:0008168">
    <property type="term" value="F:methyltransferase activity"/>
    <property type="evidence" value="ECO:0007669"/>
    <property type="project" value="UniProtKB-KW"/>
</dbReference>
<keyword evidence="9" id="KW-0472">Membrane</keyword>
<dbReference type="PRINTS" id="PR00463">
    <property type="entry name" value="EP450I"/>
</dbReference>
<keyword evidence="5" id="KW-0560">Oxidoreductase</keyword>
<keyword evidence="9" id="KW-1133">Transmembrane helix</keyword>